<dbReference type="SUPFAM" id="SSF53335">
    <property type="entry name" value="S-adenosyl-L-methionine-dependent methyltransferases"/>
    <property type="match status" value="1"/>
</dbReference>
<dbReference type="EMBL" id="JAKZGS010000001">
    <property type="protein sequence ID" value="MCH7396592.1"/>
    <property type="molecule type" value="Genomic_DNA"/>
</dbReference>
<evidence type="ECO:0000256" key="1">
    <source>
        <dbReference type="ARBA" id="ARBA00022553"/>
    </source>
</evidence>
<evidence type="ECO:0000256" key="4">
    <source>
        <dbReference type="ARBA" id="ARBA00022691"/>
    </source>
</evidence>
<dbReference type="Proteomes" id="UP001165488">
    <property type="component" value="Unassembled WGS sequence"/>
</dbReference>
<keyword evidence="2 5" id="KW-0489">Methyltransferase</keyword>
<dbReference type="InterPro" id="IPR029063">
    <property type="entry name" value="SAM-dependent_MTases_sf"/>
</dbReference>
<evidence type="ECO:0000313" key="5">
    <source>
        <dbReference type="EMBL" id="MCH7396592.1"/>
    </source>
</evidence>
<evidence type="ECO:0000313" key="6">
    <source>
        <dbReference type="Proteomes" id="UP001165488"/>
    </source>
</evidence>
<dbReference type="InterPro" id="IPR008854">
    <property type="entry name" value="TPMT"/>
</dbReference>
<dbReference type="Gene3D" id="3.40.50.150">
    <property type="entry name" value="Vaccinia Virus protein VP39"/>
    <property type="match status" value="1"/>
</dbReference>
<proteinExistence type="predicted"/>
<keyword evidence="4" id="KW-0949">S-adenosyl-L-methionine</keyword>
<dbReference type="CDD" id="cd02440">
    <property type="entry name" value="AdoMet_MTases"/>
    <property type="match status" value="1"/>
</dbReference>
<dbReference type="PANTHER" id="PTHR32183:SF6">
    <property type="entry name" value="CYSTEINE SULFINATE DESULFINASE_CYSTEINE DESULFURASE AND RELATED ENZYMES"/>
    <property type="match status" value="1"/>
</dbReference>
<accession>A0ABS9UIZ0</accession>
<name>A0ABS9UIZ0_9BACT</name>
<dbReference type="PROSITE" id="PS51585">
    <property type="entry name" value="SAM_MT_TPMT"/>
    <property type="match status" value="1"/>
</dbReference>
<keyword evidence="3" id="KW-0808">Transferase</keyword>
<reference evidence="5" key="1">
    <citation type="submission" date="2022-03" db="EMBL/GenBank/DDBJ databases">
        <title>De novo assembled genomes of Belliella spp. (Cyclobacteriaceae) strains.</title>
        <authorList>
            <person name="Szabo A."/>
            <person name="Korponai K."/>
            <person name="Felfoldi T."/>
        </authorList>
    </citation>
    <scope>NUCLEOTIDE SEQUENCE</scope>
    <source>
        <strain evidence="5">DSM 107340</strain>
    </source>
</reference>
<gene>
    <name evidence="5" type="ORF">MM236_01270</name>
</gene>
<dbReference type="GO" id="GO:0008168">
    <property type="term" value="F:methyltransferase activity"/>
    <property type="evidence" value="ECO:0007669"/>
    <property type="project" value="UniProtKB-KW"/>
</dbReference>
<keyword evidence="1" id="KW-0597">Phosphoprotein</keyword>
<keyword evidence="6" id="KW-1185">Reference proteome</keyword>
<sequence length="197" mass="22973">MNLSLDEQYWTSRYLQNQIGWDVGQATFPIKQYLDQIENKDLKVLIPGAGNAHEAAYALEFGFKNIHILDLSKYPLDKFIENQPTFPPSNLHHQDFFLHQGNYDLIIEQTFFCALSPSQRIDYVKKMHQLLKKDGVLMGVLFNRYFEQEGPPFGGDIDLYKSIFENHFEIKILEPCYNSVPPRRGAEVFILLKKKEV</sequence>
<dbReference type="PANTHER" id="PTHR32183">
    <property type="match status" value="1"/>
</dbReference>
<dbReference type="GO" id="GO:0032259">
    <property type="term" value="P:methylation"/>
    <property type="evidence" value="ECO:0007669"/>
    <property type="project" value="UniProtKB-KW"/>
</dbReference>
<evidence type="ECO:0000256" key="2">
    <source>
        <dbReference type="ARBA" id="ARBA00022603"/>
    </source>
</evidence>
<comment type="caution">
    <text evidence="5">The sequence shown here is derived from an EMBL/GenBank/DDBJ whole genome shotgun (WGS) entry which is preliminary data.</text>
</comment>
<evidence type="ECO:0000256" key="3">
    <source>
        <dbReference type="ARBA" id="ARBA00022679"/>
    </source>
</evidence>
<protein>
    <submittedName>
        <fullName evidence="5">TPMT family class I SAM-dependent methyltransferase</fullName>
    </submittedName>
</protein>
<dbReference type="Pfam" id="PF05724">
    <property type="entry name" value="TPMT"/>
    <property type="match status" value="1"/>
</dbReference>
<dbReference type="RefSeq" id="WP_241273113.1">
    <property type="nucleotide sequence ID" value="NZ_JAKZGS010000001.1"/>
</dbReference>
<organism evidence="5 6">
    <name type="scientific">Belliella calami</name>
    <dbReference type="NCBI Taxonomy" id="2923436"/>
    <lineage>
        <taxon>Bacteria</taxon>
        <taxon>Pseudomonadati</taxon>
        <taxon>Bacteroidota</taxon>
        <taxon>Cytophagia</taxon>
        <taxon>Cytophagales</taxon>
        <taxon>Cyclobacteriaceae</taxon>
        <taxon>Belliella</taxon>
    </lineage>
</organism>